<evidence type="ECO:0000313" key="2">
    <source>
        <dbReference type="Proteomes" id="UP000789366"/>
    </source>
</evidence>
<comment type="caution">
    <text evidence="1">The sequence shown here is derived from an EMBL/GenBank/DDBJ whole genome shotgun (WGS) entry which is preliminary data.</text>
</comment>
<sequence>SIDASILESFKKHLGGNLLIKLDQSRSDTESTMKGYERPDLLC</sequence>
<reference evidence="1" key="1">
    <citation type="submission" date="2021-06" db="EMBL/GenBank/DDBJ databases">
        <authorList>
            <person name="Kallberg Y."/>
            <person name="Tangrot J."/>
            <person name="Rosling A."/>
        </authorList>
    </citation>
    <scope>NUCLEOTIDE SEQUENCE</scope>
    <source>
        <strain evidence="1">28 12/20/2015</strain>
    </source>
</reference>
<proteinExistence type="predicted"/>
<keyword evidence="2" id="KW-1185">Reference proteome</keyword>
<name>A0ACA9PUQ5_9GLOM</name>
<dbReference type="EMBL" id="CAJVPW010030327">
    <property type="protein sequence ID" value="CAG8723692.1"/>
    <property type="molecule type" value="Genomic_DNA"/>
</dbReference>
<organism evidence="1 2">
    <name type="scientific">Cetraspora pellucida</name>
    <dbReference type="NCBI Taxonomy" id="1433469"/>
    <lineage>
        <taxon>Eukaryota</taxon>
        <taxon>Fungi</taxon>
        <taxon>Fungi incertae sedis</taxon>
        <taxon>Mucoromycota</taxon>
        <taxon>Glomeromycotina</taxon>
        <taxon>Glomeromycetes</taxon>
        <taxon>Diversisporales</taxon>
        <taxon>Gigasporaceae</taxon>
        <taxon>Cetraspora</taxon>
    </lineage>
</organism>
<evidence type="ECO:0000313" key="1">
    <source>
        <dbReference type="EMBL" id="CAG8723692.1"/>
    </source>
</evidence>
<accession>A0ACA9PUQ5</accession>
<dbReference type="Proteomes" id="UP000789366">
    <property type="component" value="Unassembled WGS sequence"/>
</dbReference>
<gene>
    <name evidence="1" type="ORF">SPELUC_LOCUS12608</name>
</gene>
<feature type="non-terminal residue" evidence="1">
    <location>
        <position position="1"/>
    </location>
</feature>
<protein>
    <submittedName>
        <fullName evidence="1">7622_t:CDS:1</fullName>
    </submittedName>
</protein>